<dbReference type="PANTHER" id="PTHR30136">
    <property type="entry name" value="HELIX-TURN-HELIX TRANSCRIPTIONAL REGULATOR, ICLR FAMILY"/>
    <property type="match status" value="1"/>
</dbReference>
<sequence length="253" mass="27796">MSEFSPVKSADRTLEVLEHLAAKGSSSLVEMSRTLDIPKSSLHSILRTLEHRGWAESDPTRSTYQLGINALLIGASYVDQDLIVTRTSESLDSLAAATGETIHLGRLEGTDVVYLAKRESRHPLRMFSAIGRRLPAHATGLGKALLAELDDERVLARLVDPLPAITERTITTKAELVARLATVRASGYAIDDEEACIGMRCFAVSLPFANPPKDAISCSVPFARLDEDREREIISLLLETKVQLARQFSGRRF</sequence>
<dbReference type="InterPro" id="IPR036388">
    <property type="entry name" value="WH-like_DNA-bd_sf"/>
</dbReference>
<dbReference type="InterPro" id="IPR036390">
    <property type="entry name" value="WH_DNA-bd_sf"/>
</dbReference>
<dbReference type="FunFam" id="1.10.10.10:FF:000056">
    <property type="entry name" value="IclR family transcriptional regulator"/>
    <property type="match status" value="1"/>
</dbReference>
<organism evidence="9 10">
    <name type="scientific">Cryobacterium adonitolivorans</name>
    <dbReference type="NCBI Taxonomy" id="1259189"/>
    <lineage>
        <taxon>Bacteria</taxon>
        <taxon>Bacillati</taxon>
        <taxon>Actinomycetota</taxon>
        <taxon>Actinomycetes</taxon>
        <taxon>Micrococcales</taxon>
        <taxon>Microbacteriaceae</taxon>
        <taxon>Cryobacterium</taxon>
    </lineage>
</organism>
<reference evidence="9 10" key="1">
    <citation type="submission" date="2019-03" db="EMBL/GenBank/DDBJ databases">
        <title>Genomics of glacier-inhabiting Cryobacterium strains.</title>
        <authorList>
            <person name="Liu Q."/>
            <person name="Xin Y.-H."/>
        </authorList>
    </citation>
    <scope>NUCLEOTIDE SEQUENCE [LARGE SCALE GENOMIC DNA]</scope>
    <source>
        <strain evidence="9 10">RHLS22-1</strain>
    </source>
</reference>
<comment type="caution">
    <text evidence="9">The sequence shown here is derived from an EMBL/GenBank/DDBJ whole genome shotgun (WGS) entry which is preliminary data.</text>
</comment>
<dbReference type="InterPro" id="IPR014757">
    <property type="entry name" value="Tscrpt_reg_IclR_C"/>
</dbReference>
<accession>A0A4R8W5R1</accession>
<evidence type="ECO:0000313" key="9">
    <source>
        <dbReference type="EMBL" id="TFC01148.1"/>
    </source>
</evidence>
<dbReference type="InterPro" id="IPR050707">
    <property type="entry name" value="HTH_MetabolicPath_Reg"/>
</dbReference>
<dbReference type="Gene3D" id="1.10.10.10">
    <property type="entry name" value="Winged helix-like DNA-binding domain superfamily/Winged helix DNA-binding domain"/>
    <property type="match status" value="1"/>
</dbReference>
<dbReference type="GO" id="GO:0003677">
    <property type="term" value="F:DNA binding"/>
    <property type="evidence" value="ECO:0007669"/>
    <property type="project" value="UniProtKB-KW"/>
</dbReference>
<evidence type="ECO:0000256" key="6">
    <source>
        <dbReference type="ARBA" id="ARBA00070406"/>
    </source>
</evidence>
<dbReference type="PROSITE" id="PS51078">
    <property type="entry name" value="ICLR_ED"/>
    <property type="match status" value="1"/>
</dbReference>
<protein>
    <recommendedName>
        <fullName evidence="6">Glycerol operon regulatory protein</fullName>
    </recommendedName>
</protein>
<dbReference type="Gene3D" id="3.30.450.40">
    <property type="match status" value="1"/>
</dbReference>
<evidence type="ECO:0000256" key="5">
    <source>
        <dbReference type="ARBA" id="ARBA00058938"/>
    </source>
</evidence>
<proteinExistence type="predicted"/>
<dbReference type="SUPFAM" id="SSF55781">
    <property type="entry name" value="GAF domain-like"/>
    <property type="match status" value="1"/>
</dbReference>
<evidence type="ECO:0000313" key="10">
    <source>
        <dbReference type="Proteomes" id="UP000297907"/>
    </source>
</evidence>
<dbReference type="GO" id="GO:0045892">
    <property type="term" value="P:negative regulation of DNA-templated transcription"/>
    <property type="evidence" value="ECO:0007669"/>
    <property type="project" value="TreeGrafter"/>
</dbReference>
<evidence type="ECO:0000256" key="1">
    <source>
        <dbReference type="ARBA" id="ARBA00022798"/>
    </source>
</evidence>
<name>A0A4R8W5R1_9MICO</name>
<dbReference type="PROSITE" id="PS51077">
    <property type="entry name" value="HTH_ICLR"/>
    <property type="match status" value="1"/>
</dbReference>
<dbReference type="AlphaFoldDB" id="A0A4R8W5R1"/>
<dbReference type="InterPro" id="IPR029016">
    <property type="entry name" value="GAF-like_dom_sf"/>
</dbReference>
<comment type="function">
    <text evidence="5">May be an activator protein for the gylABX operon.</text>
</comment>
<evidence type="ECO:0000256" key="3">
    <source>
        <dbReference type="ARBA" id="ARBA00023125"/>
    </source>
</evidence>
<dbReference type="Pfam" id="PF01614">
    <property type="entry name" value="IclR_C"/>
    <property type="match status" value="1"/>
</dbReference>
<dbReference type="EMBL" id="SOFL01000036">
    <property type="protein sequence ID" value="TFC01148.1"/>
    <property type="molecule type" value="Genomic_DNA"/>
</dbReference>
<feature type="domain" description="IclR-ED" evidence="8">
    <location>
        <begin position="69"/>
        <end position="250"/>
    </location>
</feature>
<dbReference type="OrthoDB" id="8479143at2"/>
<dbReference type="GO" id="GO:0006071">
    <property type="term" value="P:glycerol metabolic process"/>
    <property type="evidence" value="ECO:0007669"/>
    <property type="project" value="UniProtKB-KW"/>
</dbReference>
<evidence type="ECO:0000259" key="7">
    <source>
        <dbReference type="PROSITE" id="PS51077"/>
    </source>
</evidence>
<dbReference type="Proteomes" id="UP000297907">
    <property type="component" value="Unassembled WGS sequence"/>
</dbReference>
<dbReference type="InterPro" id="IPR005471">
    <property type="entry name" value="Tscrpt_reg_IclR_N"/>
</dbReference>
<dbReference type="Pfam" id="PF09339">
    <property type="entry name" value="HTH_IclR"/>
    <property type="match status" value="1"/>
</dbReference>
<evidence type="ECO:0000256" key="2">
    <source>
        <dbReference type="ARBA" id="ARBA00023015"/>
    </source>
</evidence>
<evidence type="ECO:0000259" key="8">
    <source>
        <dbReference type="PROSITE" id="PS51078"/>
    </source>
</evidence>
<keyword evidence="4" id="KW-0804">Transcription</keyword>
<dbReference type="SMART" id="SM00346">
    <property type="entry name" value="HTH_ICLR"/>
    <property type="match status" value="1"/>
</dbReference>
<keyword evidence="3" id="KW-0238">DNA-binding</keyword>
<evidence type="ECO:0000256" key="4">
    <source>
        <dbReference type="ARBA" id="ARBA00023163"/>
    </source>
</evidence>
<keyword evidence="2" id="KW-0805">Transcription regulation</keyword>
<dbReference type="SUPFAM" id="SSF46785">
    <property type="entry name" value="Winged helix' DNA-binding domain"/>
    <property type="match status" value="1"/>
</dbReference>
<dbReference type="GO" id="GO:0003700">
    <property type="term" value="F:DNA-binding transcription factor activity"/>
    <property type="evidence" value="ECO:0007669"/>
    <property type="project" value="TreeGrafter"/>
</dbReference>
<keyword evidence="10" id="KW-1185">Reference proteome</keyword>
<gene>
    <name evidence="9" type="ORF">E3O42_11145</name>
</gene>
<keyword evidence="1" id="KW-0319">Glycerol metabolism</keyword>
<dbReference type="PANTHER" id="PTHR30136:SF24">
    <property type="entry name" value="HTH-TYPE TRANSCRIPTIONAL REPRESSOR ALLR"/>
    <property type="match status" value="1"/>
</dbReference>
<feature type="domain" description="HTH iclR-type" evidence="7">
    <location>
        <begin position="7"/>
        <end position="68"/>
    </location>
</feature>